<dbReference type="EMBL" id="CP038266">
    <property type="protein sequence ID" value="QBR88564.1"/>
    <property type="molecule type" value="Genomic_DNA"/>
</dbReference>
<name>A0ABX5SUN3_9MICO</name>
<proteinExistence type="predicted"/>
<dbReference type="InterPro" id="IPR036628">
    <property type="entry name" value="Clp_N_dom_sf"/>
</dbReference>
<reference evidence="1 2" key="1">
    <citation type="submission" date="2019-03" db="EMBL/GenBank/DDBJ databases">
        <authorList>
            <person name="Dong K."/>
        </authorList>
    </citation>
    <scope>NUCLEOTIDE SEQUENCE [LARGE SCALE GENOMIC DNA]</scope>
    <source>
        <strain evidence="2">dk512</strain>
    </source>
</reference>
<keyword evidence="2" id="KW-1185">Reference proteome</keyword>
<dbReference type="Gene3D" id="3.30.530.20">
    <property type="match status" value="1"/>
</dbReference>
<dbReference type="InterPro" id="IPR019587">
    <property type="entry name" value="Polyketide_cyclase/dehydratase"/>
</dbReference>
<evidence type="ECO:0000313" key="1">
    <source>
        <dbReference type="EMBL" id="QBR88564.1"/>
    </source>
</evidence>
<evidence type="ECO:0000313" key="2">
    <source>
        <dbReference type="Proteomes" id="UP000295748"/>
    </source>
</evidence>
<dbReference type="RefSeq" id="WP_135065694.1">
    <property type="nucleotide sequence ID" value="NZ_CP038266.1"/>
</dbReference>
<dbReference type="CDD" id="cd07814">
    <property type="entry name" value="SRPBCC_CalC_Aha1-like"/>
    <property type="match status" value="1"/>
</dbReference>
<dbReference type="InterPro" id="IPR023393">
    <property type="entry name" value="START-like_dom_sf"/>
</dbReference>
<protein>
    <submittedName>
        <fullName evidence="1">SRPBCC domain-containing protein</fullName>
    </submittedName>
</protein>
<dbReference type="SUPFAM" id="SSF55961">
    <property type="entry name" value="Bet v1-like"/>
    <property type="match status" value="1"/>
</dbReference>
<organism evidence="1 2">
    <name type="scientific">Microbacterium wangchenii</name>
    <dbReference type="NCBI Taxonomy" id="2541726"/>
    <lineage>
        <taxon>Bacteria</taxon>
        <taxon>Bacillati</taxon>
        <taxon>Actinomycetota</taxon>
        <taxon>Actinomycetes</taxon>
        <taxon>Micrococcales</taxon>
        <taxon>Microbacteriaceae</taxon>
        <taxon>Microbacterium</taxon>
    </lineage>
</organism>
<gene>
    <name evidence="1" type="ORF">E4K62_07625</name>
</gene>
<dbReference type="Gene3D" id="1.10.1780.10">
    <property type="entry name" value="Clp, N-terminal domain"/>
    <property type="match status" value="1"/>
</dbReference>
<sequence>MSKLADVAKTAQSLSLTAMEEASRVGLRTSDIDHLFLALVLSDQHAGRVLRGSGITLEEARRAVAEQHAAQLASVGISVGAADPGRIVFNETGGYTWSDRVLDIFKESCRGGKRGDAAAVLRELLDEPSGMIAEVLYRLGTSPDTIRRRLDEDAPTARPAVPVSTDGLTGHAELFVPAPVDEVWTLLADPFRMPDWEPSIGGVVDAGGPVRPGDVLTAYRRDRRPDGKPLRIGPALRRIRVEVDAVQEQFSIAWSFSTPDAPDANTRYVRISLAPTDGGTRLRMTQAWQRQPARRVGPVRARLLRPLYRFVTWMQLSQLCVAIGRVFR</sequence>
<dbReference type="Pfam" id="PF10604">
    <property type="entry name" value="Polyketide_cyc2"/>
    <property type="match status" value="1"/>
</dbReference>
<accession>A0ABX5SUN3</accession>
<dbReference type="Proteomes" id="UP000295748">
    <property type="component" value="Chromosome"/>
</dbReference>